<gene>
    <name evidence="2" type="ORF">RRF57_005400</name>
</gene>
<evidence type="ECO:0000313" key="3">
    <source>
        <dbReference type="Proteomes" id="UP001305414"/>
    </source>
</evidence>
<dbReference type="Pfam" id="PF06985">
    <property type="entry name" value="HET"/>
    <property type="match status" value="1"/>
</dbReference>
<dbReference type="AlphaFoldDB" id="A0AAN7UCG4"/>
<reference evidence="2 3" key="1">
    <citation type="submission" date="2023-10" db="EMBL/GenBank/DDBJ databases">
        <title>Draft genome sequence of Xylaria bambusicola isolate GMP-LS, the root and basal stem rot pathogen of sugarcane in Indonesia.</title>
        <authorList>
            <person name="Selvaraj P."/>
            <person name="Muralishankar V."/>
            <person name="Muruganantham S."/>
            <person name="Sp S."/>
            <person name="Haryani S."/>
            <person name="Lau K.J.X."/>
            <person name="Naqvi N.I."/>
        </authorList>
    </citation>
    <scope>NUCLEOTIDE SEQUENCE [LARGE SCALE GENOMIC DNA]</scope>
    <source>
        <strain evidence="2">GMP-LS</strain>
    </source>
</reference>
<evidence type="ECO:0000313" key="2">
    <source>
        <dbReference type="EMBL" id="KAK5629685.1"/>
    </source>
</evidence>
<protein>
    <recommendedName>
        <fullName evidence="1">Heterokaryon incompatibility domain-containing protein</fullName>
    </recommendedName>
</protein>
<proteinExistence type="predicted"/>
<dbReference type="PANTHER" id="PTHR10622">
    <property type="entry name" value="HET DOMAIN-CONTAINING PROTEIN"/>
    <property type="match status" value="1"/>
</dbReference>
<organism evidence="2 3">
    <name type="scientific">Xylaria bambusicola</name>
    <dbReference type="NCBI Taxonomy" id="326684"/>
    <lineage>
        <taxon>Eukaryota</taxon>
        <taxon>Fungi</taxon>
        <taxon>Dikarya</taxon>
        <taxon>Ascomycota</taxon>
        <taxon>Pezizomycotina</taxon>
        <taxon>Sordariomycetes</taxon>
        <taxon>Xylariomycetidae</taxon>
        <taxon>Xylariales</taxon>
        <taxon>Xylariaceae</taxon>
        <taxon>Xylaria</taxon>
    </lineage>
</organism>
<dbReference type="InterPro" id="IPR010730">
    <property type="entry name" value="HET"/>
</dbReference>
<comment type="caution">
    <text evidence="2">The sequence shown here is derived from an EMBL/GenBank/DDBJ whole genome shotgun (WGS) entry which is preliminary data.</text>
</comment>
<evidence type="ECO:0000259" key="1">
    <source>
        <dbReference type="Pfam" id="PF06985"/>
    </source>
</evidence>
<dbReference type="PANTHER" id="PTHR10622:SF10">
    <property type="entry name" value="HET DOMAIN-CONTAINING PROTEIN"/>
    <property type="match status" value="1"/>
</dbReference>
<keyword evidence="3" id="KW-1185">Reference proteome</keyword>
<accession>A0AAN7UCG4</accession>
<dbReference type="EMBL" id="JAWHQM010000012">
    <property type="protein sequence ID" value="KAK5629685.1"/>
    <property type="molecule type" value="Genomic_DNA"/>
</dbReference>
<feature type="domain" description="Heterokaryon incompatibility" evidence="1">
    <location>
        <begin position="22"/>
        <end position="90"/>
    </location>
</feature>
<sequence>MRLLNIDSLELEEFIGGSLPPYTILSHTWGPEEVTYNNPRNGTITRVVGFRKLQGVCSQTRRDGFRFMWIDTCCIDKSSSAELSEAINSMY</sequence>
<dbReference type="Proteomes" id="UP001305414">
    <property type="component" value="Unassembled WGS sequence"/>
</dbReference>
<name>A0AAN7UCG4_9PEZI</name>